<feature type="transmembrane region" description="Helical" evidence="1">
    <location>
        <begin position="27"/>
        <end position="50"/>
    </location>
</feature>
<gene>
    <name evidence="2" type="ORF">ADL15_34350</name>
</gene>
<keyword evidence="1" id="KW-0472">Membrane</keyword>
<evidence type="ECO:0000256" key="1">
    <source>
        <dbReference type="SAM" id="Phobius"/>
    </source>
</evidence>
<feature type="transmembrane region" description="Helical" evidence="1">
    <location>
        <begin position="89"/>
        <end position="111"/>
    </location>
</feature>
<organism evidence="2 3">
    <name type="scientific">Actinoplanes awajinensis subsp. mycoplanecinus</name>
    <dbReference type="NCBI Taxonomy" id="135947"/>
    <lineage>
        <taxon>Bacteria</taxon>
        <taxon>Bacillati</taxon>
        <taxon>Actinomycetota</taxon>
        <taxon>Actinomycetes</taxon>
        <taxon>Micromonosporales</taxon>
        <taxon>Micromonosporaceae</taxon>
        <taxon>Actinoplanes</taxon>
    </lineage>
</organism>
<dbReference type="AlphaFoldDB" id="A0A101JJ34"/>
<keyword evidence="1" id="KW-1133">Transmembrane helix</keyword>
<feature type="transmembrane region" description="Helical" evidence="1">
    <location>
        <begin position="117"/>
        <end position="136"/>
    </location>
</feature>
<sequence length="189" mass="20573">MVGDVVQDNLSAEDDQWQGFVAFWRGVCVNVVANIIAAAILYPVGVLFGLLPKNRAAILTAGLFLLLAFMLMLHAVSRSRRLAYRLREHAWLTAWLCGVAGLGVGACVTPDSLERKFFAAAAVGLLVMWVGIVGQYRRGVPVHVIMSKNPGTTNVPIATPVSSVGKQVLPVGDRWRSWRATHDVDPVRE</sequence>
<protein>
    <submittedName>
        <fullName evidence="2">Uncharacterized protein</fullName>
    </submittedName>
</protein>
<evidence type="ECO:0000313" key="3">
    <source>
        <dbReference type="Proteomes" id="UP000053244"/>
    </source>
</evidence>
<proteinExistence type="predicted"/>
<evidence type="ECO:0000313" key="2">
    <source>
        <dbReference type="EMBL" id="KUL27718.1"/>
    </source>
</evidence>
<dbReference type="Proteomes" id="UP000053244">
    <property type="component" value="Unassembled WGS sequence"/>
</dbReference>
<reference evidence="2 3" key="1">
    <citation type="submission" date="2015-10" db="EMBL/GenBank/DDBJ databases">
        <authorList>
            <person name="Gilbert D.G."/>
        </authorList>
    </citation>
    <scope>NUCLEOTIDE SEQUENCE [LARGE SCALE GENOMIC DNA]</scope>
    <source>
        <strain evidence="2 3">NRRL B-16712</strain>
    </source>
</reference>
<dbReference type="EMBL" id="LLZH01000295">
    <property type="protein sequence ID" value="KUL27718.1"/>
    <property type="molecule type" value="Genomic_DNA"/>
</dbReference>
<name>A0A101JJ34_9ACTN</name>
<keyword evidence="3" id="KW-1185">Reference proteome</keyword>
<comment type="caution">
    <text evidence="2">The sequence shown here is derived from an EMBL/GenBank/DDBJ whole genome shotgun (WGS) entry which is preliminary data.</text>
</comment>
<accession>A0A101JJ34</accession>
<keyword evidence="1" id="KW-0812">Transmembrane</keyword>
<feature type="transmembrane region" description="Helical" evidence="1">
    <location>
        <begin position="56"/>
        <end position="77"/>
    </location>
</feature>